<dbReference type="GO" id="GO:0032797">
    <property type="term" value="C:SMN complex"/>
    <property type="evidence" value="ECO:0007669"/>
    <property type="project" value="TreeGrafter"/>
</dbReference>
<dbReference type="GeneID" id="102211831"/>
<name>A0A3B4GK90_9CICH</name>
<dbReference type="Pfam" id="PF20417">
    <property type="entry name" value="Gemin6_C"/>
    <property type="match status" value="1"/>
</dbReference>
<dbReference type="InterPro" id="IPR046856">
    <property type="entry name" value="Gemin6_C"/>
</dbReference>
<accession>A0A3B4GK90</accession>
<dbReference type="GO" id="GO:0000387">
    <property type="term" value="P:spliceosomal snRNP assembly"/>
    <property type="evidence" value="ECO:0007669"/>
    <property type="project" value="TreeGrafter"/>
</dbReference>
<protein>
    <submittedName>
        <fullName evidence="2">Gem nuclear organelle associated protein 6</fullName>
    </submittedName>
    <submittedName>
        <fullName evidence="4">Gem-associated protein 6</fullName>
    </submittedName>
</protein>
<dbReference type="InterPro" id="IPR009422">
    <property type="entry name" value="Gemin6"/>
</dbReference>
<dbReference type="STRING" id="303518.ENSPNYP00000022574"/>
<keyword evidence="3" id="KW-1185">Reference proteome</keyword>
<dbReference type="Gene3D" id="2.30.30.100">
    <property type="match status" value="1"/>
</dbReference>
<organism evidence="2">
    <name type="scientific">Pundamilia nyererei</name>
    <dbReference type="NCBI Taxonomy" id="303518"/>
    <lineage>
        <taxon>Eukaryota</taxon>
        <taxon>Metazoa</taxon>
        <taxon>Chordata</taxon>
        <taxon>Craniata</taxon>
        <taxon>Vertebrata</taxon>
        <taxon>Euteleostomi</taxon>
        <taxon>Actinopterygii</taxon>
        <taxon>Neopterygii</taxon>
        <taxon>Teleostei</taxon>
        <taxon>Neoteleostei</taxon>
        <taxon>Acanthomorphata</taxon>
        <taxon>Ovalentaria</taxon>
        <taxon>Cichlomorphae</taxon>
        <taxon>Cichliformes</taxon>
        <taxon>Cichlidae</taxon>
        <taxon>African cichlids</taxon>
        <taxon>Pseudocrenilabrinae</taxon>
        <taxon>Haplochromini</taxon>
        <taxon>Pundamilia</taxon>
    </lineage>
</organism>
<dbReference type="PROSITE" id="PS52001">
    <property type="entry name" value="AD"/>
    <property type="match status" value="1"/>
</dbReference>
<evidence type="ECO:0000313" key="3">
    <source>
        <dbReference type="Proteomes" id="UP000695023"/>
    </source>
</evidence>
<dbReference type="InterPro" id="IPR047574">
    <property type="entry name" value="AD"/>
</dbReference>
<evidence type="ECO:0000313" key="2">
    <source>
        <dbReference type="Ensembl" id="ENSPNYP00000022574.1"/>
    </source>
</evidence>
<dbReference type="OrthoDB" id="77463at2759"/>
<evidence type="ECO:0000313" key="4">
    <source>
        <dbReference type="RefSeq" id="XP_005748684.1"/>
    </source>
</evidence>
<gene>
    <name evidence="4" type="primary">gemin6</name>
</gene>
<dbReference type="RefSeq" id="XP_005748684.1">
    <property type="nucleotide sequence ID" value="XM_005748627.2"/>
</dbReference>
<dbReference type="CDD" id="cd11676">
    <property type="entry name" value="Gemin6"/>
    <property type="match status" value="1"/>
</dbReference>
<dbReference type="GeneTree" id="ENSGT00390000006712"/>
<dbReference type="Pfam" id="PF06372">
    <property type="entry name" value="Gemin6"/>
    <property type="match status" value="1"/>
</dbReference>
<dbReference type="PANTHER" id="PTHR14710:SF2">
    <property type="entry name" value="GEM-ASSOCIATED PROTEIN 6"/>
    <property type="match status" value="1"/>
</dbReference>
<dbReference type="GO" id="GO:0000245">
    <property type="term" value="P:spliceosomal complex assembly"/>
    <property type="evidence" value="ECO:0007669"/>
    <property type="project" value="InterPro"/>
</dbReference>
<dbReference type="Proteomes" id="UP000695023">
    <property type="component" value="Unplaced"/>
</dbReference>
<dbReference type="InterPro" id="IPR046857">
    <property type="entry name" value="Gemin6_Sm-like_dom"/>
</dbReference>
<evidence type="ECO:0000259" key="1">
    <source>
        <dbReference type="PROSITE" id="PS52001"/>
    </source>
</evidence>
<dbReference type="GO" id="GO:0005634">
    <property type="term" value="C:nucleus"/>
    <property type="evidence" value="ECO:0007669"/>
    <property type="project" value="InterPro"/>
</dbReference>
<proteinExistence type="predicted"/>
<dbReference type="CTD" id="79833"/>
<reference evidence="2" key="1">
    <citation type="submission" date="2023-09" db="UniProtKB">
        <authorList>
            <consortium name="Ensembl"/>
        </authorList>
    </citation>
    <scope>IDENTIFICATION</scope>
</reference>
<sequence>MMQCGWPLMGPLRWLHYLNKEVKVRAGKGEEHRGWLLSVDPVSASVVLVSFGEAVAVRVVMGHAVEAVEVLRAAADDETAKRLRSVFLPPPSPCLDPKELRQRRDAVRRWLQENRIPVEEEGEELKVAGVLTIAAPYSAHDCRSSNQIILDRIQRLIGIQDCTNQGLPL</sequence>
<dbReference type="PANTHER" id="PTHR14710">
    <property type="entry name" value="GEM-ASSOCIATED PROTEIN 6"/>
    <property type="match status" value="1"/>
</dbReference>
<dbReference type="Ensembl" id="ENSPNYT00000023126.1">
    <property type="protein sequence ID" value="ENSPNYP00000022574.1"/>
    <property type="gene ID" value="ENSPNYG00000017043.1"/>
</dbReference>
<feature type="domain" description="AD" evidence="1">
    <location>
        <begin position="69"/>
        <end position="165"/>
    </location>
</feature>
<reference evidence="4" key="2">
    <citation type="submission" date="2025-04" db="UniProtKB">
        <authorList>
            <consortium name="RefSeq"/>
        </authorList>
    </citation>
    <scope>IDENTIFICATION</scope>
</reference>
<dbReference type="AlphaFoldDB" id="A0A3B4GK90"/>